<dbReference type="PANTHER" id="PTHR10316:SF41">
    <property type="entry name" value="MAGI FAMILY MEMBER, X-LINKED A-RELATED"/>
    <property type="match status" value="1"/>
</dbReference>
<dbReference type="SMART" id="SM00228">
    <property type="entry name" value="PDZ"/>
    <property type="match status" value="2"/>
</dbReference>
<dbReference type="InterPro" id="IPR001478">
    <property type="entry name" value="PDZ"/>
</dbReference>
<feature type="region of interest" description="Disordered" evidence="1">
    <location>
        <begin position="368"/>
        <end position="392"/>
    </location>
</feature>
<feature type="compositionally biased region" description="Polar residues" evidence="1">
    <location>
        <begin position="369"/>
        <end position="382"/>
    </location>
</feature>
<evidence type="ECO:0000313" key="3">
    <source>
        <dbReference type="EMBL" id="KAK9407574.1"/>
    </source>
</evidence>
<sequence>MLNWGAPVGEEKEHSNRRRHGYNRWSLPCSLLLFRAASAARWLLAALDPAAAATGAIPVTGASCKTGDSKPASALAAGTVKEDKVKQPLGALRSPPSGCGGLNLGPRSEIPGCADCGAVMGGAGPHVHDWRSERIEPCGISCSTRQSPQVTCETRIPATETTPAAGVNVVVVVDGNCILQYTHRQSPCSCLSDGQPLLTRRPPPTYGAIPPSPIIPRGPACGQEAGPAPSRRTRGLSVRCCTKACLGDEEEHAERHLHRAPPCSRLTPVPLPCSPSGPWFGVGSLSGGRRGARVVKIWDRQRCPLLEEGDVIAKVNGADVRDLSPGEVESVLQERMRTGDVILLVERKGHHSHRHPQENCSVRREHFLPNSTHNKSGPQDLSNPWGGPPGDTLTVTSFVGPEPRNVLVCPARCSQRLRRPRPAGGAGEPRNVDGPKEQHGCSIALTTDGVVAERAALCFNFFPDCFGTLSLYLKMFEQVQTVLRHIQDFKPSSLGPHHKGSSSHQEDTGLLARLTHSEVGSVFRQAGNRVRTKIRNRKEAGVSSDLNSADIEVGECPWSPSSHLTQPQESGQYSVELLRGPSGFGFSLRGGSEYNMDIYVLALMEGGPAQQCGKIQVSDQLVEINGESTAGMTHAQAVEHIRSGGSRIRLVLKRGNGFIPDYDRVFSQSSIKTQQVLEAEDKARHRHRKPNRSLVPQNVGQNLGDGDDREAALCNIRQQLPKPHQSGQLHQTSSKAQGEEEEDREQGWRPHKQGTNGESDSHKLLSPRPSRKLRSDLVPGPWLVPSKERLSRALWGVCMGQGEEEVQKGNPGRGKGMEVKRRS</sequence>
<dbReference type="EMBL" id="JAOTOJ010000002">
    <property type="protein sequence ID" value="KAK9407574.1"/>
    <property type="molecule type" value="Genomic_DNA"/>
</dbReference>
<dbReference type="Proteomes" id="UP001474421">
    <property type="component" value="Unassembled WGS sequence"/>
</dbReference>
<evidence type="ECO:0000259" key="2">
    <source>
        <dbReference type="PROSITE" id="PS50106"/>
    </source>
</evidence>
<dbReference type="PANTHER" id="PTHR10316">
    <property type="entry name" value="MEMBRANE ASSOCIATED GUANYLATE KINASE-RELATED"/>
    <property type="match status" value="1"/>
</dbReference>
<dbReference type="GO" id="GO:0005911">
    <property type="term" value="C:cell-cell junction"/>
    <property type="evidence" value="ECO:0007669"/>
    <property type="project" value="TreeGrafter"/>
</dbReference>
<gene>
    <name evidence="3" type="ORF">NXF25_006348</name>
</gene>
<dbReference type="PROSITE" id="PS50106">
    <property type="entry name" value="PDZ"/>
    <property type="match status" value="1"/>
</dbReference>
<dbReference type="GO" id="GO:0005737">
    <property type="term" value="C:cytoplasm"/>
    <property type="evidence" value="ECO:0007669"/>
    <property type="project" value="TreeGrafter"/>
</dbReference>
<dbReference type="GO" id="GO:0016301">
    <property type="term" value="F:kinase activity"/>
    <property type="evidence" value="ECO:0007669"/>
    <property type="project" value="UniProtKB-KW"/>
</dbReference>
<feature type="region of interest" description="Disordered" evidence="1">
    <location>
        <begin position="800"/>
        <end position="823"/>
    </location>
</feature>
<dbReference type="FunFam" id="2.30.42.10:FF:000249">
    <property type="entry name" value="membrane-associated guanylate kinase, WW and PDZ domain-containing protein 1-like isoform X2"/>
    <property type="match status" value="1"/>
</dbReference>
<protein>
    <submittedName>
        <fullName evidence="3">Membrane-associated guanylate kinase WW and PDZ domain-containing protein 1-like</fullName>
    </submittedName>
</protein>
<keyword evidence="3" id="KW-0808">Transferase</keyword>
<feature type="region of interest" description="Disordered" evidence="1">
    <location>
        <begin position="678"/>
        <end position="707"/>
    </location>
</feature>
<comment type="caution">
    <text evidence="3">The sequence shown here is derived from an EMBL/GenBank/DDBJ whole genome shotgun (WGS) entry which is preliminary data.</text>
</comment>
<dbReference type="InterPro" id="IPR036034">
    <property type="entry name" value="PDZ_sf"/>
</dbReference>
<accession>A0AAW1BZH8</accession>
<name>A0AAW1BZH8_CROAD</name>
<dbReference type="GO" id="GO:0007165">
    <property type="term" value="P:signal transduction"/>
    <property type="evidence" value="ECO:0007669"/>
    <property type="project" value="TreeGrafter"/>
</dbReference>
<keyword evidence="3" id="KW-0418">Kinase</keyword>
<feature type="compositionally biased region" description="Polar residues" evidence="1">
    <location>
        <begin position="725"/>
        <end position="736"/>
    </location>
</feature>
<feature type="domain" description="PDZ" evidence="2">
    <location>
        <begin position="574"/>
        <end position="656"/>
    </location>
</feature>
<feature type="region of interest" description="Disordered" evidence="1">
    <location>
        <begin position="719"/>
        <end position="786"/>
    </location>
</feature>
<dbReference type="SUPFAM" id="SSF50156">
    <property type="entry name" value="PDZ domain-like"/>
    <property type="match status" value="2"/>
</dbReference>
<dbReference type="Gene3D" id="2.30.42.10">
    <property type="match status" value="2"/>
</dbReference>
<keyword evidence="4" id="KW-1185">Reference proteome</keyword>
<dbReference type="CDD" id="cd06735">
    <property type="entry name" value="PDZ5_MAGI-1_3-like"/>
    <property type="match status" value="1"/>
</dbReference>
<evidence type="ECO:0000256" key="1">
    <source>
        <dbReference type="SAM" id="MobiDB-lite"/>
    </source>
</evidence>
<proteinExistence type="predicted"/>
<organism evidence="3 4">
    <name type="scientific">Crotalus adamanteus</name>
    <name type="common">Eastern diamondback rattlesnake</name>
    <dbReference type="NCBI Taxonomy" id="8729"/>
    <lineage>
        <taxon>Eukaryota</taxon>
        <taxon>Metazoa</taxon>
        <taxon>Chordata</taxon>
        <taxon>Craniata</taxon>
        <taxon>Vertebrata</taxon>
        <taxon>Euteleostomi</taxon>
        <taxon>Lepidosauria</taxon>
        <taxon>Squamata</taxon>
        <taxon>Bifurcata</taxon>
        <taxon>Unidentata</taxon>
        <taxon>Episquamata</taxon>
        <taxon>Toxicofera</taxon>
        <taxon>Serpentes</taxon>
        <taxon>Colubroidea</taxon>
        <taxon>Viperidae</taxon>
        <taxon>Crotalinae</taxon>
        <taxon>Crotalus</taxon>
    </lineage>
</organism>
<evidence type="ECO:0000313" key="4">
    <source>
        <dbReference type="Proteomes" id="UP001474421"/>
    </source>
</evidence>
<feature type="region of interest" description="Disordered" evidence="1">
    <location>
        <begin position="417"/>
        <end position="436"/>
    </location>
</feature>
<reference evidence="3 4" key="1">
    <citation type="journal article" date="2024" name="Proc. Natl. Acad. Sci. U.S.A.">
        <title>The genetic regulatory architecture and epigenomic basis for age-related changes in rattlesnake venom.</title>
        <authorList>
            <person name="Hogan M.P."/>
            <person name="Holding M.L."/>
            <person name="Nystrom G.S."/>
            <person name="Colston T.J."/>
            <person name="Bartlett D.A."/>
            <person name="Mason A.J."/>
            <person name="Ellsworth S.A."/>
            <person name="Rautsaw R.M."/>
            <person name="Lawrence K.C."/>
            <person name="Strickland J.L."/>
            <person name="He B."/>
            <person name="Fraser P."/>
            <person name="Margres M.J."/>
            <person name="Gilbert D.M."/>
            <person name="Gibbs H.L."/>
            <person name="Parkinson C.L."/>
            <person name="Rokyta D.R."/>
        </authorList>
    </citation>
    <scope>NUCLEOTIDE SEQUENCE [LARGE SCALE GENOMIC DNA]</scope>
    <source>
        <strain evidence="3">DRR0105</strain>
    </source>
</reference>
<dbReference type="Pfam" id="PF00595">
    <property type="entry name" value="PDZ"/>
    <property type="match status" value="1"/>
</dbReference>
<dbReference type="AlphaFoldDB" id="A0AAW1BZH8"/>